<organism evidence="3">
    <name type="scientific">Tanacetum cinerariifolium</name>
    <name type="common">Dalmatian daisy</name>
    <name type="synonym">Chrysanthemum cinerariifolium</name>
    <dbReference type="NCBI Taxonomy" id="118510"/>
    <lineage>
        <taxon>Eukaryota</taxon>
        <taxon>Viridiplantae</taxon>
        <taxon>Streptophyta</taxon>
        <taxon>Embryophyta</taxon>
        <taxon>Tracheophyta</taxon>
        <taxon>Spermatophyta</taxon>
        <taxon>Magnoliopsida</taxon>
        <taxon>eudicotyledons</taxon>
        <taxon>Gunneridae</taxon>
        <taxon>Pentapetalae</taxon>
        <taxon>asterids</taxon>
        <taxon>campanulids</taxon>
        <taxon>Asterales</taxon>
        <taxon>Asteraceae</taxon>
        <taxon>Asteroideae</taxon>
        <taxon>Anthemideae</taxon>
        <taxon>Anthemidinae</taxon>
        <taxon>Tanacetum</taxon>
    </lineage>
</organism>
<proteinExistence type="predicted"/>
<dbReference type="Pfam" id="PF19259">
    <property type="entry name" value="Ty3_capsid"/>
    <property type="match status" value="1"/>
</dbReference>
<feature type="domain" description="Ty3 transposon capsid-like protein" evidence="2">
    <location>
        <begin position="71"/>
        <end position="190"/>
    </location>
</feature>
<feature type="non-terminal residue" evidence="3">
    <location>
        <position position="1"/>
    </location>
</feature>
<sequence>QLKVCIEEVSKRGNDGEGSNGRGRGPRYGPNANYTAKPLKLDFSRFNRKEDPTSWVCRAEQFFRFHATPAVEQVSTATFHLEDDAQWWFQVLMQETPNATWEEFKSGIYATYGLHQFLDYFRELTKLKQQGTIQAYQTQFNKLLAKVGYLPPDRQVSCFISRLSDTVRTEVQANCPTNLSTAISLTRLYEAKNQS</sequence>
<evidence type="ECO:0000259" key="2">
    <source>
        <dbReference type="Pfam" id="PF19259"/>
    </source>
</evidence>
<protein>
    <submittedName>
        <fullName evidence="3">Organic solute transporter Ost-alpha</fullName>
    </submittedName>
</protein>
<name>A0A699IM86_TANCI</name>
<dbReference type="AlphaFoldDB" id="A0A699IM86"/>
<evidence type="ECO:0000256" key="1">
    <source>
        <dbReference type="SAM" id="MobiDB-lite"/>
    </source>
</evidence>
<dbReference type="InterPro" id="IPR045358">
    <property type="entry name" value="Ty3_capsid"/>
</dbReference>
<feature type="region of interest" description="Disordered" evidence="1">
    <location>
        <begin position="9"/>
        <end position="31"/>
    </location>
</feature>
<gene>
    <name evidence="3" type="ORF">Tci_549669</name>
</gene>
<evidence type="ECO:0000313" key="3">
    <source>
        <dbReference type="EMBL" id="GEZ77696.1"/>
    </source>
</evidence>
<comment type="caution">
    <text evidence="3">The sequence shown here is derived from an EMBL/GenBank/DDBJ whole genome shotgun (WGS) entry which is preliminary data.</text>
</comment>
<dbReference type="EMBL" id="BKCJ010322162">
    <property type="protein sequence ID" value="GEZ77696.1"/>
    <property type="molecule type" value="Genomic_DNA"/>
</dbReference>
<reference evidence="3" key="1">
    <citation type="journal article" date="2019" name="Sci. Rep.">
        <title>Draft genome of Tanacetum cinerariifolium, the natural source of mosquito coil.</title>
        <authorList>
            <person name="Yamashiro T."/>
            <person name="Shiraishi A."/>
            <person name="Satake H."/>
            <person name="Nakayama K."/>
        </authorList>
    </citation>
    <scope>NUCLEOTIDE SEQUENCE</scope>
</reference>
<accession>A0A699IM86</accession>